<protein>
    <submittedName>
        <fullName evidence="3">Dehydrogenase/reductase SDR family member 11</fullName>
    </submittedName>
</protein>
<keyword evidence="2" id="KW-0560">Oxidoreductase</keyword>
<dbReference type="PRINTS" id="PR00081">
    <property type="entry name" value="GDHRDH"/>
</dbReference>
<evidence type="ECO:0000256" key="2">
    <source>
        <dbReference type="ARBA" id="ARBA00023002"/>
    </source>
</evidence>
<dbReference type="OrthoDB" id="7948897at2759"/>
<dbReference type="GO" id="GO:0016616">
    <property type="term" value="F:oxidoreductase activity, acting on the CH-OH group of donors, NAD or NADP as acceptor"/>
    <property type="evidence" value="ECO:0007669"/>
    <property type="project" value="UniProtKB-ARBA"/>
</dbReference>
<evidence type="ECO:0000256" key="1">
    <source>
        <dbReference type="ARBA" id="ARBA00006484"/>
    </source>
</evidence>
<evidence type="ECO:0000313" key="3">
    <source>
        <dbReference type="EMBL" id="JAD07525.1"/>
    </source>
</evidence>
<name>A0A0A1X9X1_ZEUCU</name>
<dbReference type="PANTHER" id="PTHR43115">
    <property type="entry name" value="DEHYDROGENASE/REDUCTASE SDR FAMILY MEMBER 11"/>
    <property type="match status" value="1"/>
</dbReference>
<gene>
    <name evidence="3" type="primary">Dhrs11_2</name>
    <name evidence="3" type="ORF">g.8620</name>
</gene>
<dbReference type="AlphaFoldDB" id="A0A0A1X9X1"/>
<proteinExistence type="inferred from homology"/>
<dbReference type="Pfam" id="PF00106">
    <property type="entry name" value="adh_short"/>
    <property type="match status" value="1"/>
</dbReference>
<dbReference type="SUPFAM" id="SSF51735">
    <property type="entry name" value="NAD(P)-binding Rossmann-fold domains"/>
    <property type="match status" value="1"/>
</dbReference>
<accession>A0A0A1X9X1</accession>
<dbReference type="EMBL" id="GBXI01006767">
    <property type="protein sequence ID" value="JAD07525.1"/>
    <property type="molecule type" value="Transcribed_RNA"/>
</dbReference>
<dbReference type="Gene3D" id="3.40.50.720">
    <property type="entry name" value="NAD(P)-binding Rossmann-like Domain"/>
    <property type="match status" value="1"/>
</dbReference>
<dbReference type="InterPro" id="IPR036291">
    <property type="entry name" value="NAD(P)-bd_dom_sf"/>
</dbReference>
<dbReference type="GeneID" id="105213962"/>
<organism evidence="3">
    <name type="scientific">Zeugodacus cucurbitae</name>
    <name type="common">Melon fruit fly</name>
    <name type="synonym">Bactrocera cucurbitae</name>
    <dbReference type="NCBI Taxonomy" id="28588"/>
    <lineage>
        <taxon>Eukaryota</taxon>
        <taxon>Metazoa</taxon>
        <taxon>Ecdysozoa</taxon>
        <taxon>Arthropoda</taxon>
        <taxon>Hexapoda</taxon>
        <taxon>Insecta</taxon>
        <taxon>Pterygota</taxon>
        <taxon>Neoptera</taxon>
        <taxon>Endopterygota</taxon>
        <taxon>Diptera</taxon>
        <taxon>Brachycera</taxon>
        <taxon>Muscomorpha</taxon>
        <taxon>Tephritoidea</taxon>
        <taxon>Tephritidae</taxon>
        <taxon>Zeugodacus</taxon>
        <taxon>Zeugodacus</taxon>
    </lineage>
</organism>
<dbReference type="InterPro" id="IPR002347">
    <property type="entry name" value="SDR_fam"/>
</dbReference>
<reference evidence="3" key="2">
    <citation type="journal article" date="2015" name="Gigascience">
        <title>Reconstructing a comprehensive transcriptome assembly of a white-pupal translocated strain of the pest fruit fly Bactrocera cucurbitae.</title>
        <authorList>
            <person name="Sim S.B."/>
            <person name="Calla B."/>
            <person name="Hall B."/>
            <person name="DeRego T."/>
            <person name="Geib S.M."/>
        </authorList>
    </citation>
    <scope>NUCLEOTIDE SEQUENCE</scope>
</reference>
<comment type="similarity">
    <text evidence="1">Belongs to the short-chain dehydrogenases/reductases (SDR) family.</text>
</comment>
<reference evidence="3" key="1">
    <citation type="submission" date="2014-11" db="EMBL/GenBank/DDBJ databases">
        <authorList>
            <person name="Geib S."/>
        </authorList>
    </citation>
    <scope>NUCLEOTIDE SEQUENCE</scope>
</reference>
<sequence>MERWQNRVAVVTGASGGIGAAVAKYLATNKLVTINLDVNIQGYDAVRAEVSPEVGKRMHCIRCDLRKEAEIKAAFKEIEKNFGPISVLVNNAGVLVNTKLLTENNTEDLLKMVETNLLAAVYCTREAFRSMKANGIDGHVFLMNSLCGHKVPIQPDINLNLYSPTKFAITALTEMYRQEFLYQNTKIKVTSISPGQTATNITKEVSVPAFDAHLSPNDIADTIIYCLQTPAHVQIHDLVIKPIGETL</sequence>
<dbReference type="PANTHER" id="PTHR43115:SF4">
    <property type="entry name" value="DEHYDROGENASE_REDUCTASE SDR FAMILY MEMBER 11"/>
    <property type="match status" value="1"/>
</dbReference>
<dbReference type="FunFam" id="3.40.50.720:FF:000047">
    <property type="entry name" value="NADP-dependent L-serine/L-allo-threonine dehydrogenase"/>
    <property type="match status" value="1"/>
</dbReference>